<sequence>MNLILPPGWRCLWWKELSWALVLLFVCLSRRTTSSSLRDARRQQPQHQEPDIFRINGDKHQNLHSDEPAAIIADVGGRGGINAVQKSGQSWHSPAKGLGEGESLEPEKQSSPQENAPLSLHHESVENIYRSPRLQEWLDRVDSTYSADEVDVETSKALALRYLEERSDLNDYERAFHDLAAAYNLTNAHKFPEKALRLTQSMGGETRYPMCEVFKVVGPLRLHCPVVALSLLFVTSTPPSLRLFSTEHDDYFPSFPWRDGDRTAVPPPHVLEDIGIVPDYIEDKALLDRERPVYRWCWRQIVNFYGYTHRWHDLGLERAQKVEEARRDGFPSPPPSRPLPLLPAHPGYGNQRLLWLPEEENRVQRPIGQAFTYYPPSEGKAEGAGGEAELVVVLRGTVFSEEWSSNFRLHEASQDVLRAYGMEGAIIPKGFFAMFQALVPQINAALAAHGRAFKGLTFTGHSLGGSLSLLLGTYYARQHPDLRLSIVTFGAPNVADAVFFERHYDTRINLRQLTYIGSGLLPPDERGASSPPSPHPAYSFGLGDIFAQMPPDCTAVSPCPLFLFPVGDSTLQELKGDMFKRIQLARAPGSVVIHARDLAGRASVDSWLAYEDFAVQADTRLDAGLIATHVCAYACWVSTGGEGAAGEETRCYFPEEGEGRAEGEICDLLLSRSEMFGDWAEEGGW</sequence>
<dbReference type="EMBL" id="AZIL01002694">
    <property type="protein sequence ID" value="EWM21025.1"/>
    <property type="molecule type" value="Genomic_DNA"/>
</dbReference>
<dbReference type="SUPFAM" id="SSF53474">
    <property type="entry name" value="alpha/beta-Hydrolases"/>
    <property type="match status" value="1"/>
</dbReference>
<reference evidence="3 4" key="1">
    <citation type="journal article" date="2014" name="Mol. Plant">
        <title>Chromosome Scale Genome Assembly and Transcriptome Profiling of Nannochloropsis gaditana in Nitrogen Depletion.</title>
        <authorList>
            <person name="Corteggiani Carpinelli E."/>
            <person name="Telatin A."/>
            <person name="Vitulo N."/>
            <person name="Forcato C."/>
            <person name="D'Angelo M."/>
            <person name="Schiavon R."/>
            <person name="Vezzi A."/>
            <person name="Giacometti G.M."/>
            <person name="Morosinotto T."/>
            <person name="Valle G."/>
        </authorList>
    </citation>
    <scope>NUCLEOTIDE SEQUENCE [LARGE SCALE GENOMIC DNA]</scope>
    <source>
        <strain evidence="3 4">B-31</strain>
    </source>
</reference>
<organism evidence="3 4">
    <name type="scientific">Nannochloropsis gaditana</name>
    <dbReference type="NCBI Taxonomy" id="72520"/>
    <lineage>
        <taxon>Eukaryota</taxon>
        <taxon>Sar</taxon>
        <taxon>Stramenopiles</taxon>
        <taxon>Ochrophyta</taxon>
        <taxon>Eustigmatophyceae</taxon>
        <taxon>Eustigmatales</taxon>
        <taxon>Monodopsidaceae</taxon>
        <taxon>Nannochloropsis</taxon>
    </lineage>
</organism>
<name>W7T1U5_9STRA</name>
<dbReference type="InterPro" id="IPR029058">
    <property type="entry name" value="AB_hydrolase_fold"/>
</dbReference>
<accession>W7T1U5</accession>
<dbReference type="Proteomes" id="UP000019335">
    <property type="component" value="Unassembled WGS sequence"/>
</dbReference>
<protein>
    <submittedName>
        <fullName evidence="3">Lipase, class 3</fullName>
    </submittedName>
</protein>
<evidence type="ECO:0000313" key="3">
    <source>
        <dbReference type="EMBL" id="EWM21025.1"/>
    </source>
</evidence>
<dbReference type="InterPro" id="IPR002921">
    <property type="entry name" value="Fungal_lipase-type"/>
</dbReference>
<dbReference type="InterPro" id="IPR051218">
    <property type="entry name" value="Sec_MonoDiacylglyc_Lipase"/>
</dbReference>
<feature type="domain" description="Fungal lipase-type" evidence="2">
    <location>
        <begin position="391"/>
        <end position="504"/>
    </location>
</feature>
<evidence type="ECO:0000256" key="1">
    <source>
        <dbReference type="SAM" id="MobiDB-lite"/>
    </source>
</evidence>
<feature type="region of interest" description="Disordered" evidence="1">
    <location>
        <begin position="83"/>
        <end position="120"/>
    </location>
</feature>
<proteinExistence type="predicted"/>
<dbReference type="GO" id="GO:0006629">
    <property type="term" value="P:lipid metabolic process"/>
    <property type="evidence" value="ECO:0007669"/>
    <property type="project" value="InterPro"/>
</dbReference>
<keyword evidence="4" id="KW-1185">Reference proteome</keyword>
<dbReference type="Pfam" id="PF01764">
    <property type="entry name" value="Lipase_3"/>
    <property type="match status" value="1"/>
</dbReference>
<dbReference type="AlphaFoldDB" id="W7T1U5"/>
<evidence type="ECO:0000313" key="4">
    <source>
        <dbReference type="Proteomes" id="UP000019335"/>
    </source>
</evidence>
<dbReference type="PANTHER" id="PTHR45856">
    <property type="entry name" value="ALPHA/BETA-HYDROLASES SUPERFAMILY PROTEIN"/>
    <property type="match status" value="1"/>
</dbReference>
<dbReference type="Gene3D" id="3.40.50.1820">
    <property type="entry name" value="alpha/beta hydrolase"/>
    <property type="match status" value="1"/>
</dbReference>
<evidence type="ECO:0000259" key="2">
    <source>
        <dbReference type="Pfam" id="PF01764"/>
    </source>
</evidence>
<gene>
    <name evidence="3" type="ORF">Naga_100271g1</name>
</gene>
<comment type="caution">
    <text evidence="3">The sequence shown here is derived from an EMBL/GenBank/DDBJ whole genome shotgun (WGS) entry which is preliminary data.</text>
</comment>
<dbReference type="PANTHER" id="PTHR45856:SF24">
    <property type="entry name" value="FUNGAL LIPASE-LIKE DOMAIN-CONTAINING PROTEIN"/>
    <property type="match status" value="1"/>
</dbReference>
<dbReference type="OrthoDB" id="10300020at2759"/>